<dbReference type="EMBL" id="JAOZYC010000093">
    <property type="protein sequence ID" value="MEB8338326.1"/>
    <property type="molecule type" value="Genomic_DNA"/>
</dbReference>
<dbReference type="PRINTS" id="PR01438">
    <property type="entry name" value="UNVRSLSTRESS"/>
</dbReference>
<organism evidence="3 4">
    <name type="scientific">Streptomyces endophyticus</name>
    <dbReference type="NCBI Taxonomy" id="714166"/>
    <lineage>
        <taxon>Bacteria</taxon>
        <taxon>Bacillati</taxon>
        <taxon>Actinomycetota</taxon>
        <taxon>Actinomycetes</taxon>
        <taxon>Kitasatosporales</taxon>
        <taxon>Streptomycetaceae</taxon>
        <taxon>Streptomyces</taxon>
    </lineage>
</organism>
<dbReference type="InterPro" id="IPR014729">
    <property type="entry name" value="Rossmann-like_a/b/a_fold"/>
</dbReference>
<dbReference type="Pfam" id="PF00582">
    <property type="entry name" value="Usp"/>
    <property type="match status" value="2"/>
</dbReference>
<name>A0ABU6F600_9ACTN</name>
<keyword evidence="4" id="KW-1185">Reference proteome</keyword>
<gene>
    <name evidence="3" type="ORF">OKJ99_12550</name>
</gene>
<evidence type="ECO:0000313" key="3">
    <source>
        <dbReference type="EMBL" id="MEB8338326.1"/>
    </source>
</evidence>
<feature type="domain" description="UspA" evidence="2">
    <location>
        <begin position="147"/>
        <end position="287"/>
    </location>
</feature>
<dbReference type="InterPro" id="IPR006016">
    <property type="entry name" value="UspA"/>
</dbReference>
<reference evidence="3 4" key="1">
    <citation type="submission" date="2022-10" db="EMBL/GenBank/DDBJ databases">
        <authorList>
            <person name="Xie J."/>
            <person name="Shen N."/>
        </authorList>
    </citation>
    <scope>NUCLEOTIDE SEQUENCE [LARGE SCALE GENOMIC DNA]</scope>
    <source>
        <strain evidence="3 4">YIM65594</strain>
    </source>
</reference>
<feature type="domain" description="UspA" evidence="2">
    <location>
        <begin position="1"/>
        <end position="138"/>
    </location>
</feature>
<comment type="caution">
    <text evidence="3">The sequence shown here is derived from an EMBL/GenBank/DDBJ whole genome shotgun (WGS) entry which is preliminary data.</text>
</comment>
<dbReference type="Gene3D" id="3.40.50.620">
    <property type="entry name" value="HUPs"/>
    <property type="match status" value="2"/>
</dbReference>
<protein>
    <submittedName>
        <fullName evidence="3">Universal stress protein</fullName>
    </submittedName>
</protein>
<dbReference type="PANTHER" id="PTHR46268:SF6">
    <property type="entry name" value="UNIVERSAL STRESS PROTEIN UP12"/>
    <property type="match status" value="1"/>
</dbReference>
<dbReference type="Proteomes" id="UP001354931">
    <property type="component" value="Unassembled WGS sequence"/>
</dbReference>
<proteinExistence type="inferred from homology"/>
<dbReference type="PANTHER" id="PTHR46268">
    <property type="entry name" value="STRESS RESPONSE PROTEIN NHAX"/>
    <property type="match status" value="1"/>
</dbReference>
<evidence type="ECO:0000256" key="1">
    <source>
        <dbReference type="ARBA" id="ARBA00008791"/>
    </source>
</evidence>
<dbReference type="InterPro" id="IPR006015">
    <property type="entry name" value="Universal_stress_UspA"/>
</dbReference>
<sequence length="294" mass="30164">MAGHVLVGADGSESSLEAVSIAAREARERGLGLRIVHAFIWPRMRAAGVAAAAEALRGQADALVVAAVEHARAAEPDLADVEGEVVTGEPLTVLAVRSADADLVVVGSRGLGAFTGLLIGSVAVYLAAHAECPVLVVRGRADADGLVAVAVDASGDAQAAVDAAFAEAERRGTGLLALHVWNTWSAESPDHRPGALTPLVSNISELRKEAGQTLTSALAPGLVAHPHISVERRLLEGRVRPALIEASKEARMIVVGARGRGGFKGLIMGSVSQALLLHADCPVLVVRGGSEHHA</sequence>
<dbReference type="RefSeq" id="WP_326016115.1">
    <property type="nucleotide sequence ID" value="NZ_JAOZYC010000093.1"/>
</dbReference>
<comment type="similarity">
    <text evidence="1">Belongs to the universal stress protein A family.</text>
</comment>
<accession>A0ABU6F600</accession>
<evidence type="ECO:0000259" key="2">
    <source>
        <dbReference type="Pfam" id="PF00582"/>
    </source>
</evidence>
<dbReference type="SUPFAM" id="SSF52402">
    <property type="entry name" value="Adenine nucleotide alpha hydrolases-like"/>
    <property type="match status" value="2"/>
</dbReference>
<evidence type="ECO:0000313" key="4">
    <source>
        <dbReference type="Proteomes" id="UP001354931"/>
    </source>
</evidence>